<evidence type="ECO:0000313" key="1">
    <source>
        <dbReference type="EMBL" id="KAL2334426.1"/>
    </source>
</evidence>
<dbReference type="EMBL" id="JBGMDY010000005">
    <property type="protein sequence ID" value="KAL2334426.1"/>
    <property type="molecule type" value="Genomic_DNA"/>
</dbReference>
<reference evidence="1 2" key="1">
    <citation type="submission" date="2024-08" db="EMBL/GenBank/DDBJ databases">
        <title>Insights into the chromosomal genome structure of Flemingia macrophylla.</title>
        <authorList>
            <person name="Ding Y."/>
            <person name="Zhao Y."/>
            <person name="Bi W."/>
            <person name="Wu M."/>
            <person name="Zhao G."/>
            <person name="Gong Y."/>
            <person name="Li W."/>
            <person name="Zhang P."/>
        </authorList>
    </citation>
    <scope>NUCLEOTIDE SEQUENCE [LARGE SCALE GENOMIC DNA]</scope>
    <source>
        <strain evidence="1">DYQJB</strain>
        <tissue evidence="1">Leaf</tissue>
    </source>
</reference>
<name>A0ABD1MF98_9FABA</name>
<organism evidence="1 2">
    <name type="scientific">Flemingia macrophylla</name>
    <dbReference type="NCBI Taxonomy" id="520843"/>
    <lineage>
        <taxon>Eukaryota</taxon>
        <taxon>Viridiplantae</taxon>
        <taxon>Streptophyta</taxon>
        <taxon>Embryophyta</taxon>
        <taxon>Tracheophyta</taxon>
        <taxon>Spermatophyta</taxon>
        <taxon>Magnoliopsida</taxon>
        <taxon>eudicotyledons</taxon>
        <taxon>Gunneridae</taxon>
        <taxon>Pentapetalae</taxon>
        <taxon>rosids</taxon>
        <taxon>fabids</taxon>
        <taxon>Fabales</taxon>
        <taxon>Fabaceae</taxon>
        <taxon>Papilionoideae</taxon>
        <taxon>50 kb inversion clade</taxon>
        <taxon>NPAAA clade</taxon>
        <taxon>indigoferoid/millettioid clade</taxon>
        <taxon>Phaseoleae</taxon>
        <taxon>Flemingia</taxon>
    </lineage>
</organism>
<evidence type="ECO:0000313" key="2">
    <source>
        <dbReference type="Proteomes" id="UP001603857"/>
    </source>
</evidence>
<sequence>MEMLHFLDMGSRPQWAKAIMSLHASYVHNFETPKMIPETLHVQQLCVIRT</sequence>
<accession>A0ABD1MF98</accession>
<dbReference type="AlphaFoldDB" id="A0ABD1MF98"/>
<protein>
    <submittedName>
        <fullName evidence="1">Uncharacterized protein</fullName>
    </submittedName>
</protein>
<gene>
    <name evidence="1" type="ORF">Fmac_015639</name>
</gene>
<keyword evidence="2" id="KW-1185">Reference proteome</keyword>
<proteinExistence type="predicted"/>
<dbReference type="Proteomes" id="UP001603857">
    <property type="component" value="Unassembled WGS sequence"/>
</dbReference>
<comment type="caution">
    <text evidence="1">The sequence shown here is derived from an EMBL/GenBank/DDBJ whole genome shotgun (WGS) entry which is preliminary data.</text>
</comment>